<dbReference type="CDD" id="cd06261">
    <property type="entry name" value="TM_PBP2"/>
    <property type="match status" value="1"/>
</dbReference>
<comment type="similarity">
    <text evidence="7">Belongs to the binding-protein-dependent transport system permease family.</text>
</comment>
<gene>
    <name evidence="9" type="ORF">FJZ47_13500</name>
</gene>
<keyword evidence="6 7" id="KW-0472">Membrane</keyword>
<dbReference type="InterPro" id="IPR000515">
    <property type="entry name" value="MetI-like"/>
</dbReference>
<dbReference type="InterPro" id="IPR035906">
    <property type="entry name" value="MetI-like_sf"/>
</dbReference>
<dbReference type="Proteomes" id="UP000712673">
    <property type="component" value="Unassembled WGS sequence"/>
</dbReference>
<evidence type="ECO:0000256" key="3">
    <source>
        <dbReference type="ARBA" id="ARBA00022475"/>
    </source>
</evidence>
<evidence type="ECO:0000256" key="5">
    <source>
        <dbReference type="ARBA" id="ARBA00022989"/>
    </source>
</evidence>
<dbReference type="Pfam" id="PF00528">
    <property type="entry name" value="BPD_transp_1"/>
    <property type="match status" value="1"/>
</dbReference>
<dbReference type="PANTHER" id="PTHR30151:SF20">
    <property type="entry name" value="ABC TRANSPORTER PERMEASE PROTEIN HI_0355-RELATED"/>
    <property type="match status" value="1"/>
</dbReference>
<dbReference type="GO" id="GO:0055085">
    <property type="term" value="P:transmembrane transport"/>
    <property type="evidence" value="ECO:0007669"/>
    <property type="project" value="InterPro"/>
</dbReference>
<evidence type="ECO:0000256" key="1">
    <source>
        <dbReference type="ARBA" id="ARBA00004651"/>
    </source>
</evidence>
<dbReference type="PROSITE" id="PS50928">
    <property type="entry name" value="ABC_TM1"/>
    <property type="match status" value="1"/>
</dbReference>
<dbReference type="EMBL" id="VGLS01000409">
    <property type="protein sequence ID" value="MBM3224804.1"/>
    <property type="molecule type" value="Genomic_DNA"/>
</dbReference>
<evidence type="ECO:0000313" key="10">
    <source>
        <dbReference type="Proteomes" id="UP000712673"/>
    </source>
</evidence>
<evidence type="ECO:0000259" key="8">
    <source>
        <dbReference type="PROSITE" id="PS50928"/>
    </source>
</evidence>
<comment type="caution">
    <text evidence="9">The sequence shown here is derived from an EMBL/GenBank/DDBJ whole genome shotgun (WGS) entry which is preliminary data.</text>
</comment>
<sequence>MLTDTPTPQTPPPARSSPFVGIWLWSVLLLLTILAAWYGLVYWRRLSPLVLPLPTAVAFTLWQNGYDGFFWPHLWITMQEILLGFLGGSLLGVGLGSLMALAPRAQRVLHPYIIASQAMPKLALAPLFVLWCGFGILPKVLIAALIAFFPLFENTVAGLQAVDAEARDLFRMLGANRWQVFTTLLLPSAVPYVFAGLRVAMVLSVVGAVVGEYVGANKGLGALIMASQGMMDTTLMFAVFILLTLIGIMLYQLVIYAERAVLARRARIVPLQQLLRGLEKG</sequence>
<evidence type="ECO:0000256" key="4">
    <source>
        <dbReference type="ARBA" id="ARBA00022692"/>
    </source>
</evidence>
<feature type="transmembrane region" description="Helical" evidence="7">
    <location>
        <begin position="123"/>
        <end position="149"/>
    </location>
</feature>
<feature type="transmembrane region" description="Helical" evidence="7">
    <location>
        <begin position="235"/>
        <end position="257"/>
    </location>
</feature>
<evidence type="ECO:0000256" key="6">
    <source>
        <dbReference type="ARBA" id="ARBA00023136"/>
    </source>
</evidence>
<feature type="transmembrane region" description="Helical" evidence="7">
    <location>
        <begin position="46"/>
        <end position="62"/>
    </location>
</feature>
<dbReference type="SUPFAM" id="SSF161098">
    <property type="entry name" value="MetI-like"/>
    <property type="match status" value="1"/>
</dbReference>
<feature type="transmembrane region" description="Helical" evidence="7">
    <location>
        <begin position="192"/>
        <end position="214"/>
    </location>
</feature>
<dbReference type="Gene3D" id="1.10.3720.10">
    <property type="entry name" value="MetI-like"/>
    <property type="match status" value="1"/>
</dbReference>
<protein>
    <submittedName>
        <fullName evidence="9">ABC transporter permease</fullName>
    </submittedName>
</protein>
<comment type="subcellular location">
    <subcellularLocation>
        <location evidence="1 7">Cell membrane</location>
        <topology evidence="1 7">Multi-pass membrane protein</topology>
    </subcellularLocation>
</comment>
<dbReference type="GO" id="GO:0005886">
    <property type="term" value="C:plasma membrane"/>
    <property type="evidence" value="ECO:0007669"/>
    <property type="project" value="UniProtKB-SubCell"/>
</dbReference>
<accession>A0A938B390</accession>
<proteinExistence type="inferred from homology"/>
<keyword evidence="2 7" id="KW-0813">Transport</keyword>
<feature type="domain" description="ABC transmembrane type-1" evidence="8">
    <location>
        <begin position="74"/>
        <end position="254"/>
    </location>
</feature>
<organism evidence="9 10">
    <name type="scientific">Tectimicrobiota bacterium</name>
    <dbReference type="NCBI Taxonomy" id="2528274"/>
    <lineage>
        <taxon>Bacteria</taxon>
        <taxon>Pseudomonadati</taxon>
        <taxon>Nitrospinota/Tectimicrobiota group</taxon>
        <taxon>Candidatus Tectimicrobiota</taxon>
    </lineage>
</organism>
<keyword evidence="4 7" id="KW-0812">Transmembrane</keyword>
<evidence type="ECO:0000256" key="2">
    <source>
        <dbReference type="ARBA" id="ARBA00022448"/>
    </source>
</evidence>
<name>A0A938B390_UNCTE</name>
<evidence type="ECO:0000256" key="7">
    <source>
        <dbReference type="RuleBase" id="RU363032"/>
    </source>
</evidence>
<keyword evidence="3" id="KW-1003">Cell membrane</keyword>
<keyword evidence="5 7" id="KW-1133">Transmembrane helix</keyword>
<feature type="transmembrane region" description="Helical" evidence="7">
    <location>
        <begin position="20"/>
        <end position="39"/>
    </location>
</feature>
<evidence type="ECO:0000313" key="9">
    <source>
        <dbReference type="EMBL" id="MBM3224804.1"/>
    </source>
</evidence>
<feature type="transmembrane region" description="Helical" evidence="7">
    <location>
        <begin position="82"/>
        <end position="102"/>
    </location>
</feature>
<dbReference type="PANTHER" id="PTHR30151">
    <property type="entry name" value="ALKANE SULFONATE ABC TRANSPORTER-RELATED, MEMBRANE SUBUNIT"/>
    <property type="match status" value="1"/>
</dbReference>
<reference evidence="9" key="1">
    <citation type="submission" date="2019-03" db="EMBL/GenBank/DDBJ databases">
        <title>Lake Tanganyika Metagenome-Assembled Genomes (MAGs).</title>
        <authorList>
            <person name="Tran P."/>
        </authorList>
    </citation>
    <scope>NUCLEOTIDE SEQUENCE</scope>
    <source>
        <strain evidence="9">K_DeepCast_65m_m2_066</strain>
    </source>
</reference>
<dbReference type="AlphaFoldDB" id="A0A938B390"/>